<feature type="domain" description="2TM" evidence="2">
    <location>
        <begin position="15"/>
        <end position="88"/>
    </location>
</feature>
<dbReference type="RefSeq" id="WP_386668746.1">
    <property type="nucleotide sequence ID" value="NZ_JBHLTG010000002.1"/>
</dbReference>
<evidence type="ECO:0000259" key="2">
    <source>
        <dbReference type="Pfam" id="PF13239"/>
    </source>
</evidence>
<keyword evidence="1" id="KW-0812">Transmembrane</keyword>
<keyword evidence="4" id="KW-1185">Reference proteome</keyword>
<keyword evidence="1" id="KW-1133">Transmembrane helix</keyword>
<dbReference type="EMBL" id="JBHLTG010000002">
    <property type="protein sequence ID" value="MFC0678685.1"/>
    <property type="molecule type" value="Genomic_DNA"/>
</dbReference>
<protein>
    <submittedName>
        <fullName evidence="3">2TM domain-containing protein</fullName>
    </submittedName>
</protein>
<organism evidence="3 4">
    <name type="scientific">Lysobacter korlensis</name>
    <dbReference type="NCBI Taxonomy" id="553636"/>
    <lineage>
        <taxon>Bacteria</taxon>
        <taxon>Pseudomonadati</taxon>
        <taxon>Pseudomonadota</taxon>
        <taxon>Gammaproteobacteria</taxon>
        <taxon>Lysobacterales</taxon>
        <taxon>Lysobacteraceae</taxon>
        <taxon>Lysobacter</taxon>
    </lineage>
</organism>
<dbReference type="InterPro" id="IPR025698">
    <property type="entry name" value="2TM_dom"/>
</dbReference>
<dbReference type="Proteomes" id="UP001589896">
    <property type="component" value="Unassembled WGS sequence"/>
</dbReference>
<dbReference type="Pfam" id="PF13239">
    <property type="entry name" value="2TM"/>
    <property type="match status" value="1"/>
</dbReference>
<proteinExistence type="predicted"/>
<sequence length="96" mass="11304">MTENRLAEDDLRTIARKRLKARKDFFDFLMIWAAVSLLLVAIWFFSTPTGYFWPIWPILAMGIAALFMAMDAFGMRRPISERDVESEMERLRGRMP</sequence>
<feature type="transmembrane region" description="Helical" evidence="1">
    <location>
        <begin position="25"/>
        <end position="45"/>
    </location>
</feature>
<gene>
    <name evidence="3" type="ORF">ACFFGH_12615</name>
</gene>
<reference evidence="3 4" key="1">
    <citation type="submission" date="2024-09" db="EMBL/GenBank/DDBJ databases">
        <authorList>
            <person name="Sun Q."/>
            <person name="Mori K."/>
        </authorList>
    </citation>
    <scope>NUCLEOTIDE SEQUENCE [LARGE SCALE GENOMIC DNA]</scope>
    <source>
        <strain evidence="3 4">KCTC 23076</strain>
    </source>
</reference>
<keyword evidence="1" id="KW-0472">Membrane</keyword>
<evidence type="ECO:0000313" key="3">
    <source>
        <dbReference type="EMBL" id="MFC0678685.1"/>
    </source>
</evidence>
<evidence type="ECO:0000313" key="4">
    <source>
        <dbReference type="Proteomes" id="UP001589896"/>
    </source>
</evidence>
<feature type="transmembrane region" description="Helical" evidence="1">
    <location>
        <begin position="51"/>
        <end position="73"/>
    </location>
</feature>
<comment type="caution">
    <text evidence="3">The sequence shown here is derived from an EMBL/GenBank/DDBJ whole genome shotgun (WGS) entry which is preliminary data.</text>
</comment>
<name>A0ABV6RNX9_9GAMM</name>
<accession>A0ABV6RNX9</accession>
<evidence type="ECO:0000256" key="1">
    <source>
        <dbReference type="SAM" id="Phobius"/>
    </source>
</evidence>